<dbReference type="KEGG" id="ddi:DDB_G0277167"/>
<evidence type="ECO:0000256" key="6">
    <source>
        <dbReference type="SAM" id="Phobius"/>
    </source>
</evidence>
<dbReference type="dictyBase" id="DDB_G0277167"/>
<dbReference type="InterPro" id="IPR036259">
    <property type="entry name" value="MFS_trans_sf"/>
</dbReference>
<comment type="caution">
    <text evidence="8">The sequence shown here is derived from an EMBL/GenBank/DDBJ whole genome shotgun (WGS) entry which is preliminary data.</text>
</comment>
<dbReference type="HOGENOM" id="CLU_035666_0_0_1"/>
<feature type="transmembrane region" description="Helical" evidence="6">
    <location>
        <begin position="302"/>
        <end position="323"/>
    </location>
</feature>
<dbReference type="FunCoup" id="Q86AR0">
    <property type="interactions" value="5"/>
</dbReference>
<dbReference type="Pfam" id="PF07690">
    <property type="entry name" value="MFS_1"/>
    <property type="match status" value="1"/>
</dbReference>
<dbReference type="eggNOG" id="KOG2816">
    <property type="taxonomic scope" value="Eukaryota"/>
</dbReference>
<evidence type="ECO:0000313" key="9">
    <source>
        <dbReference type="Proteomes" id="UP000002195"/>
    </source>
</evidence>
<dbReference type="PaxDb" id="44689-DDB0169083"/>
<gene>
    <name evidence="8" type="ORF">DDB_G0277167</name>
</gene>
<dbReference type="Gene3D" id="1.20.1250.20">
    <property type="entry name" value="MFS general substrate transporter like domains"/>
    <property type="match status" value="1"/>
</dbReference>
<dbReference type="GO" id="GO:0016020">
    <property type="term" value="C:membrane"/>
    <property type="evidence" value="ECO:0007669"/>
    <property type="project" value="UniProtKB-SubCell"/>
</dbReference>
<protein>
    <recommendedName>
        <fullName evidence="7">Major facilitator superfamily (MFS) profile domain-containing protein</fullName>
    </recommendedName>
</protein>
<reference evidence="8 9" key="1">
    <citation type="journal article" date="2005" name="Nature">
        <title>The genome of the social amoeba Dictyostelium discoideum.</title>
        <authorList>
            <consortium name="The Dictyostelium discoideum Sequencing Consortium"/>
            <person name="Eichinger L."/>
            <person name="Pachebat J.A."/>
            <person name="Glockner G."/>
            <person name="Rajandream M.A."/>
            <person name="Sucgang R."/>
            <person name="Berriman M."/>
            <person name="Song J."/>
            <person name="Olsen R."/>
            <person name="Szafranski K."/>
            <person name="Xu Q."/>
            <person name="Tunggal B."/>
            <person name="Kummerfeld S."/>
            <person name="Madera M."/>
            <person name="Konfortov B.A."/>
            <person name="Rivero F."/>
            <person name="Bankier A.T."/>
            <person name="Lehmann R."/>
            <person name="Hamlin N."/>
            <person name="Davies R."/>
            <person name="Gaudet P."/>
            <person name="Fey P."/>
            <person name="Pilcher K."/>
            <person name="Chen G."/>
            <person name="Saunders D."/>
            <person name="Sodergren E."/>
            <person name="Davis P."/>
            <person name="Kerhornou A."/>
            <person name="Nie X."/>
            <person name="Hall N."/>
            <person name="Anjard C."/>
            <person name="Hemphill L."/>
            <person name="Bason N."/>
            <person name="Farbrother P."/>
            <person name="Desany B."/>
            <person name="Just E."/>
            <person name="Morio T."/>
            <person name="Rost R."/>
            <person name="Churcher C."/>
            <person name="Cooper J."/>
            <person name="Haydock S."/>
            <person name="van Driessche N."/>
            <person name="Cronin A."/>
            <person name="Goodhead I."/>
            <person name="Muzny D."/>
            <person name="Mourier T."/>
            <person name="Pain A."/>
            <person name="Lu M."/>
            <person name="Harper D."/>
            <person name="Lindsay R."/>
            <person name="Hauser H."/>
            <person name="James K."/>
            <person name="Quiles M."/>
            <person name="Madan Babu M."/>
            <person name="Saito T."/>
            <person name="Buchrieser C."/>
            <person name="Wardroper A."/>
            <person name="Felder M."/>
            <person name="Thangavelu M."/>
            <person name="Johnson D."/>
            <person name="Knights A."/>
            <person name="Loulseged H."/>
            <person name="Mungall K."/>
            <person name="Oliver K."/>
            <person name="Price C."/>
            <person name="Quail M.A."/>
            <person name="Urushihara H."/>
            <person name="Hernandez J."/>
            <person name="Rabbinowitsch E."/>
            <person name="Steffen D."/>
            <person name="Sanders M."/>
            <person name="Ma J."/>
            <person name="Kohara Y."/>
            <person name="Sharp S."/>
            <person name="Simmonds M."/>
            <person name="Spiegler S."/>
            <person name="Tivey A."/>
            <person name="Sugano S."/>
            <person name="White B."/>
            <person name="Walker D."/>
            <person name="Woodward J."/>
            <person name="Winckler T."/>
            <person name="Tanaka Y."/>
            <person name="Shaulsky G."/>
            <person name="Schleicher M."/>
            <person name="Weinstock G."/>
            <person name="Rosenthal A."/>
            <person name="Cox E.C."/>
            <person name="Chisholm R.L."/>
            <person name="Gibbs R."/>
            <person name="Loomis W.F."/>
            <person name="Platzer M."/>
            <person name="Kay R.R."/>
            <person name="Williams J."/>
            <person name="Dear P.H."/>
            <person name="Noegel A.A."/>
            <person name="Barrell B."/>
            <person name="Kuspa A."/>
        </authorList>
    </citation>
    <scope>NUCLEOTIDE SEQUENCE [LARGE SCALE GENOMIC DNA]</scope>
    <source>
        <strain evidence="8 9">AX4</strain>
    </source>
</reference>
<feature type="domain" description="Major facilitator superfamily (MFS) profile" evidence="7">
    <location>
        <begin position="44"/>
        <end position="451"/>
    </location>
</feature>
<keyword evidence="5 6" id="KW-0472">Membrane</keyword>
<evidence type="ECO:0000256" key="5">
    <source>
        <dbReference type="ARBA" id="ARBA00023136"/>
    </source>
</evidence>
<dbReference type="OMA" id="LELMWYG"/>
<feature type="transmembrane region" description="Helical" evidence="6">
    <location>
        <begin position="177"/>
        <end position="198"/>
    </location>
</feature>
<keyword evidence="9" id="KW-1185">Reference proteome</keyword>
<evidence type="ECO:0000256" key="3">
    <source>
        <dbReference type="ARBA" id="ARBA00022692"/>
    </source>
</evidence>
<dbReference type="SUPFAM" id="SSF103473">
    <property type="entry name" value="MFS general substrate transporter"/>
    <property type="match status" value="1"/>
</dbReference>
<dbReference type="InterPro" id="IPR011701">
    <property type="entry name" value="MFS"/>
</dbReference>
<feature type="transmembrane region" description="Helical" evidence="6">
    <location>
        <begin position="261"/>
        <end position="282"/>
    </location>
</feature>
<feature type="transmembrane region" description="Helical" evidence="6">
    <location>
        <begin position="204"/>
        <end position="226"/>
    </location>
</feature>
<accession>Q550B7</accession>
<keyword evidence="2" id="KW-0813">Transport</keyword>
<proteinExistence type="predicted"/>
<dbReference type="GeneID" id="8620889"/>
<dbReference type="Proteomes" id="UP000002195">
    <property type="component" value="Unassembled WGS sequence"/>
</dbReference>
<dbReference type="InterPro" id="IPR020846">
    <property type="entry name" value="MFS_dom"/>
</dbReference>
<evidence type="ECO:0000313" key="8">
    <source>
        <dbReference type="EMBL" id="EAL68769.1"/>
    </source>
</evidence>
<dbReference type="AlphaFoldDB" id="Q86AR0"/>
<feature type="transmembrane region" description="Helical" evidence="6">
    <location>
        <begin position="92"/>
        <end position="109"/>
    </location>
</feature>
<dbReference type="EMBL" id="AAFI02000019">
    <property type="protein sequence ID" value="EAL68769.1"/>
    <property type="molecule type" value="Genomic_DNA"/>
</dbReference>
<dbReference type="VEuPathDB" id="AmoebaDB:DDB_G0277167"/>
<evidence type="ECO:0000256" key="1">
    <source>
        <dbReference type="ARBA" id="ARBA00004141"/>
    </source>
</evidence>
<feature type="transmembrane region" description="Helical" evidence="6">
    <location>
        <begin position="116"/>
        <end position="136"/>
    </location>
</feature>
<dbReference type="PROSITE" id="PS50850">
    <property type="entry name" value="MFS"/>
    <property type="match status" value="1"/>
</dbReference>
<feature type="transmembrane region" description="Helical" evidence="6">
    <location>
        <begin position="38"/>
        <end position="58"/>
    </location>
</feature>
<accession>Q86AR0</accession>
<evidence type="ECO:0000256" key="2">
    <source>
        <dbReference type="ARBA" id="ARBA00022448"/>
    </source>
</evidence>
<feature type="transmembrane region" description="Helical" evidence="6">
    <location>
        <begin position="330"/>
        <end position="348"/>
    </location>
</feature>
<evidence type="ECO:0000259" key="7">
    <source>
        <dbReference type="PROSITE" id="PS50850"/>
    </source>
</evidence>
<organism evidence="8 9">
    <name type="scientific">Dictyostelium discoideum</name>
    <name type="common">Social amoeba</name>
    <dbReference type="NCBI Taxonomy" id="44689"/>
    <lineage>
        <taxon>Eukaryota</taxon>
        <taxon>Amoebozoa</taxon>
        <taxon>Evosea</taxon>
        <taxon>Eumycetozoa</taxon>
        <taxon>Dictyostelia</taxon>
        <taxon>Dictyosteliales</taxon>
        <taxon>Dictyosteliaceae</taxon>
        <taxon>Dictyostelium</taxon>
    </lineage>
</organism>
<dbReference type="InParanoid" id="Q86AR0"/>
<comment type="subcellular location">
    <subcellularLocation>
        <location evidence="1">Membrane</location>
        <topology evidence="1">Multi-pass membrane protein</topology>
    </subcellularLocation>
</comment>
<name>Q86AR0_DICDI</name>
<feature type="transmembrane region" description="Helical" evidence="6">
    <location>
        <begin position="142"/>
        <end position="165"/>
    </location>
</feature>
<keyword evidence="4 6" id="KW-1133">Transmembrane helix</keyword>
<dbReference type="CDD" id="cd17330">
    <property type="entry name" value="MFS_SLC46_TetA_like"/>
    <property type="match status" value="1"/>
</dbReference>
<feature type="transmembrane region" description="Helical" evidence="6">
    <location>
        <begin position="354"/>
        <end position="377"/>
    </location>
</feature>
<dbReference type="PhylomeDB" id="Q86AR0"/>
<dbReference type="RefSeq" id="XP_642699.1">
    <property type="nucleotide sequence ID" value="XM_637607.1"/>
</dbReference>
<feature type="transmembrane region" description="Helical" evidence="6">
    <location>
        <begin position="389"/>
        <end position="407"/>
    </location>
</feature>
<dbReference type="GO" id="GO:0022857">
    <property type="term" value="F:transmembrane transporter activity"/>
    <property type="evidence" value="ECO:0007669"/>
    <property type="project" value="InterPro"/>
</dbReference>
<dbReference type="PANTHER" id="PTHR23504:SF31">
    <property type="entry name" value="MAJOR FACILITATOR SUPERFAMILY DOMAIN-CONTAINING PROTEIN 10"/>
    <property type="match status" value="1"/>
</dbReference>
<keyword evidence="3 6" id="KW-0812">Transmembrane</keyword>
<dbReference type="PANTHER" id="PTHR23504">
    <property type="entry name" value="MAJOR FACILITATOR SUPERFAMILY DOMAIN-CONTAINING PROTEIN 10"/>
    <property type="match status" value="1"/>
</dbReference>
<evidence type="ECO:0000256" key="4">
    <source>
        <dbReference type="ARBA" id="ARBA00022989"/>
    </source>
</evidence>
<feature type="transmembrane region" description="Helical" evidence="6">
    <location>
        <begin position="427"/>
        <end position="447"/>
    </location>
</feature>
<sequence length="463" mass="51562">MGNNDFNDEEKPFIDKETHDEIVPKKIPLSQHKHLKQIFLMFLIYSLMVMSSFLYGLYIPVVFTNYVKIKYPSLSADEISSKASYYKSFSDGLPYLSMFLLGPLFGVLSDRFGRKPILFGSVALLIIDMISCYITVRTNNLYYFYFFHSIAGVCNSVAGAAHSFISDLSDESHIPILYSLLGASLGCGILFGPSTYVFTSKSSIPYLTLYISIAIVASTLILIPFLKESLETAKQENKITVDIKNTSNPFKLIKNLFTKSGTYLSLVLLLYISISYTSQDLLSTYFYYLELVYGWNASDCGLFFGALGGIIMIWGVFLIPFLLKFYSERKIISLGFSISIVAHTFFVLSGKSQYIYIVGGVFVAFVPNNISLLQAVISRSTSSELQGTVLTGVVAIGSIASFVGAIVSNDIFMYATSGKAKVYFPQAPYLINGLIVVITFIGSLLIWKYHKNPNPLRKTKTIN</sequence>
<dbReference type="SMR" id="Q86AR0"/>